<reference evidence="1" key="2">
    <citation type="submission" date="2017-11" db="EMBL/GenBank/DDBJ databases">
        <title>Coralsnake Venomics: Analyses of Venom Gland Transcriptomes and Proteomes of Six Brazilian Taxa.</title>
        <authorList>
            <person name="Aird S.D."/>
            <person name="Jorge da Silva N."/>
            <person name="Qiu L."/>
            <person name="Villar-Briones A."/>
            <person name="Aparecida-Saddi V."/>
            <person name="Campos-Telles M.P."/>
            <person name="Grau M."/>
            <person name="Mikheyev A.S."/>
        </authorList>
    </citation>
    <scope>NUCLEOTIDE SEQUENCE</scope>
    <source>
        <tissue evidence="1">Venom_gland</tissue>
    </source>
</reference>
<dbReference type="EMBL" id="IACK01075241">
    <property type="protein sequence ID" value="LAA78320.1"/>
    <property type="molecule type" value="Transcribed_RNA"/>
</dbReference>
<organism evidence="1">
    <name type="scientific">Micrurus lemniscatus lemniscatus</name>
    <dbReference type="NCBI Taxonomy" id="129467"/>
    <lineage>
        <taxon>Eukaryota</taxon>
        <taxon>Metazoa</taxon>
        <taxon>Chordata</taxon>
        <taxon>Craniata</taxon>
        <taxon>Vertebrata</taxon>
        <taxon>Euteleostomi</taxon>
        <taxon>Lepidosauria</taxon>
        <taxon>Squamata</taxon>
        <taxon>Bifurcata</taxon>
        <taxon>Unidentata</taxon>
        <taxon>Episquamata</taxon>
        <taxon>Toxicofera</taxon>
        <taxon>Serpentes</taxon>
        <taxon>Colubroidea</taxon>
        <taxon>Elapidae</taxon>
        <taxon>Elapinae</taxon>
        <taxon>Micrurus</taxon>
    </lineage>
</organism>
<protein>
    <submittedName>
        <fullName evidence="1">Uncharacterized protein</fullName>
    </submittedName>
</protein>
<reference evidence="1" key="1">
    <citation type="submission" date="2017-07" db="EMBL/GenBank/DDBJ databases">
        <authorList>
            <person name="Mikheyev A."/>
            <person name="Grau M."/>
        </authorList>
    </citation>
    <scope>NUCLEOTIDE SEQUENCE</scope>
    <source>
        <tissue evidence="1">Venom_gland</tissue>
    </source>
</reference>
<name>A0A2D4I285_MICLE</name>
<sequence>MLLRVLALVMKYGMSLWLVKLQVCACPVWLLYPTRQFVPVWFGTATNQVRYRFQWIIKNAKNNCNQPAFYGRPYIAQVRKAEKVFADPSYPAQKLFQFLPSGCCYRALQMKTTGHRDSFFLWAITLLNT</sequence>
<dbReference type="AlphaFoldDB" id="A0A2D4I285"/>
<proteinExistence type="predicted"/>
<accession>A0A2D4I285</accession>
<evidence type="ECO:0000313" key="1">
    <source>
        <dbReference type="EMBL" id="LAA78320.1"/>
    </source>
</evidence>